<organism evidence="7 8">
    <name type="scientific">Xanthobacter autotrophicus</name>
    <dbReference type="NCBI Taxonomy" id="280"/>
    <lineage>
        <taxon>Bacteria</taxon>
        <taxon>Pseudomonadati</taxon>
        <taxon>Pseudomonadota</taxon>
        <taxon>Alphaproteobacteria</taxon>
        <taxon>Hyphomicrobiales</taxon>
        <taxon>Xanthobacteraceae</taxon>
        <taxon>Xanthobacter</taxon>
    </lineage>
</organism>
<evidence type="ECO:0000256" key="4">
    <source>
        <dbReference type="ARBA" id="ARBA00022989"/>
    </source>
</evidence>
<dbReference type="AlphaFoldDB" id="A0A6C1KFR7"/>
<dbReference type="PIRSF" id="PIRSF005859">
    <property type="entry name" value="PBR"/>
    <property type="match status" value="1"/>
</dbReference>
<dbReference type="RefSeq" id="WP_138400195.1">
    <property type="nucleotide sequence ID" value="NZ_JBAFVI010000010.1"/>
</dbReference>
<keyword evidence="4 6" id="KW-1133">Transmembrane helix</keyword>
<proteinExistence type="inferred from homology"/>
<comment type="caution">
    <text evidence="7">The sequence shown here is derived from an EMBL/GenBank/DDBJ whole genome shotgun (WGS) entry which is preliminary data.</text>
</comment>
<feature type="transmembrane region" description="Helical" evidence="6">
    <location>
        <begin position="144"/>
        <end position="167"/>
    </location>
</feature>
<sequence length="168" mass="17834">MSLIQSRSFSPCAVARLRLLACLALVGVVAAVGGAVTSPAIPAWYQGLNKPAWTPPNAAFPIAWTILYILMALALWRLWDKVAPSPARRSAIGLFLGQLALNAVWSPVFFGLHAPVAGLAIIVALIIVLALTLRAALPLDRAAGWLLVPYLAWVCYASTLNAAIVLLN</sequence>
<feature type="transmembrane region" description="Helical" evidence="6">
    <location>
        <begin position="116"/>
        <end position="137"/>
    </location>
</feature>
<dbReference type="EMBL" id="VAUP01000031">
    <property type="protein sequence ID" value="TLX42054.1"/>
    <property type="molecule type" value="Genomic_DNA"/>
</dbReference>
<accession>A0A6C1KFR7</accession>
<name>A0A6C1KFR7_XANAU</name>
<dbReference type="Gene3D" id="1.20.1260.100">
    <property type="entry name" value="TspO/MBR protein"/>
    <property type="match status" value="1"/>
</dbReference>
<protein>
    <submittedName>
        <fullName evidence="7">Tryptophan-rich sensory protein</fullName>
    </submittedName>
</protein>
<comment type="subcellular location">
    <subcellularLocation>
        <location evidence="1">Membrane</location>
        <topology evidence="1">Multi-pass membrane protein</topology>
    </subcellularLocation>
</comment>
<dbReference type="PANTHER" id="PTHR10057">
    <property type="entry name" value="PERIPHERAL-TYPE BENZODIAZEPINE RECEPTOR"/>
    <property type="match status" value="1"/>
</dbReference>
<dbReference type="GO" id="GO:0016020">
    <property type="term" value="C:membrane"/>
    <property type="evidence" value="ECO:0007669"/>
    <property type="project" value="UniProtKB-SubCell"/>
</dbReference>
<dbReference type="GeneID" id="95774647"/>
<evidence type="ECO:0000313" key="7">
    <source>
        <dbReference type="EMBL" id="TLX42054.1"/>
    </source>
</evidence>
<keyword evidence="3 6" id="KW-0812">Transmembrane</keyword>
<evidence type="ECO:0000256" key="3">
    <source>
        <dbReference type="ARBA" id="ARBA00022692"/>
    </source>
</evidence>
<dbReference type="PANTHER" id="PTHR10057:SF0">
    <property type="entry name" value="TRANSLOCATOR PROTEIN"/>
    <property type="match status" value="1"/>
</dbReference>
<dbReference type="CDD" id="cd15904">
    <property type="entry name" value="TSPO_MBR"/>
    <property type="match status" value="1"/>
</dbReference>
<dbReference type="InterPro" id="IPR038330">
    <property type="entry name" value="TspO/MBR-related_sf"/>
</dbReference>
<feature type="transmembrane region" description="Helical" evidence="6">
    <location>
        <begin position="58"/>
        <end position="79"/>
    </location>
</feature>
<reference evidence="7 8" key="1">
    <citation type="submission" date="2019-05" db="EMBL/GenBank/DDBJ databases">
        <authorList>
            <person name="Zhou X."/>
        </authorList>
    </citation>
    <scope>NUCLEOTIDE SEQUENCE [LARGE SCALE GENOMIC DNA]</scope>
    <source>
        <strain evidence="7 8">DSM 432</strain>
    </source>
</reference>
<gene>
    <name evidence="7" type="ORF">FBQ73_14420</name>
</gene>
<evidence type="ECO:0000256" key="1">
    <source>
        <dbReference type="ARBA" id="ARBA00004141"/>
    </source>
</evidence>
<keyword evidence="5 6" id="KW-0472">Membrane</keyword>
<dbReference type="OrthoDB" id="9795496at2"/>
<dbReference type="Pfam" id="PF03073">
    <property type="entry name" value="TspO_MBR"/>
    <property type="match status" value="1"/>
</dbReference>
<feature type="transmembrane region" description="Helical" evidence="6">
    <location>
        <begin position="91"/>
        <end position="110"/>
    </location>
</feature>
<comment type="similarity">
    <text evidence="2">Belongs to the TspO/BZRP family.</text>
</comment>
<dbReference type="InterPro" id="IPR004307">
    <property type="entry name" value="TspO_MBR"/>
</dbReference>
<dbReference type="FunFam" id="1.20.1260.100:FF:000001">
    <property type="entry name" value="translocator protein 2"/>
    <property type="match status" value="1"/>
</dbReference>
<evidence type="ECO:0000313" key="8">
    <source>
        <dbReference type="Proteomes" id="UP000305131"/>
    </source>
</evidence>
<evidence type="ECO:0000256" key="5">
    <source>
        <dbReference type="ARBA" id="ARBA00023136"/>
    </source>
</evidence>
<dbReference type="GO" id="GO:0033013">
    <property type="term" value="P:tetrapyrrole metabolic process"/>
    <property type="evidence" value="ECO:0007669"/>
    <property type="project" value="UniProtKB-ARBA"/>
</dbReference>
<evidence type="ECO:0000256" key="2">
    <source>
        <dbReference type="ARBA" id="ARBA00007524"/>
    </source>
</evidence>
<evidence type="ECO:0000256" key="6">
    <source>
        <dbReference type="SAM" id="Phobius"/>
    </source>
</evidence>
<dbReference type="Proteomes" id="UP000305131">
    <property type="component" value="Unassembled WGS sequence"/>
</dbReference>